<comment type="catalytic activity">
    <reaction evidence="1">
        <text>Random endo-hydrolysis of N-acetyl-beta-D-glucosaminide (1-&gt;4)-beta-linkages in chitin and chitodextrins.</text>
        <dbReference type="EC" id="3.2.1.14"/>
    </reaction>
</comment>
<feature type="domain" description="Chitin-binding type-2" evidence="9">
    <location>
        <begin position="142"/>
        <end position="207"/>
    </location>
</feature>
<evidence type="ECO:0000256" key="7">
    <source>
        <dbReference type="ARBA" id="ARBA00023157"/>
    </source>
</evidence>
<dbReference type="PROSITE" id="PS50940">
    <property type="entry name" value="CHIT_BIND_II"/>
    <property type="match status" value="2"/>
</dbReference>
<keyword evidence="6" id="KW-0624">Polysaccharide degradation</keyword>
<dbReference type="SMART" id="SM00494">
    <property type="entry name" value="ChtBD2"/>
    <property type="match status" value="2"/>
</dbReference>
<dbReference type="Gene3D" id="2.170.140.10">
    <property type="entry name" value="Chitin binding domain"/>
    <property type="match status" value="2"/>
</dbReference>
<dbReference type="EC" id="3.2.1.14" evidence="2"/>
<keyword evidence="8" id="KW-0325">Glycoprotein</keyword>
<keyword evidence="4" id="KW-0732">Signal</keyword>
<keyword evidence="7" id="KW-1015">Disulfide bond</keyword>
<proteinExistence type="predicted"/>
<dbReference type="PANTHER" id="PTHR23301:SF0">
    <property type="entry name" value="CHITIN-BINDING TYPE-2 DOMAIN-CONTAINING PROTEIN-RELATED"/>
    <property type="match status" value="1"/>
</dbReference>
<evidence type="ECO:0000256" key="5">
    <source>
        <dbReference type="ARBA" id="ARBA00022737"/>
    </source>
</evidence>
<dbReference type="PANTHER" id="PTHR23301">
    <property type="entry name" value="CHITIN BINDING PERITROPHIN-A"/>
    <property type="match status" value="1"/>
</dbReference>
<dbReference type="InterPro" id="IPR002557">
    <property type="entry name" value="Chitin-bd_dom"/>
</dbReference>
<evidence type="ECO:0000256" key="2">
    <source>
        <dbReference type="ARBA" id="ARBA00012729"/>
    </source>
</evidence>
<evidence type="ECO:0000313" key="11">
    <source>
        <dbReference type="Proteomes" id="UP001158576"/>
    </source>
</evidence>
<evidence type="ECO:0000256" key="1">
    <source>
        <dbReference type="ARBA" id="ARBA00000822"/>
    </source>
</evidence>
<evidence type="ECO:0000259" key="9">
    <source>
        <dbReference type="PROSITE" id="PS50940"/>
    </source>
</evidence>
<gene>
    <name evidence="10" type="ORF">OKIOD_LOCUS2243</name>
</gene>
<dbReference type="InterPro" id="IPR051940">
    <property type="entry name" value="Chitin_bind-dev_reg"/>
</dbReference>
<sequence>MKLFGFFGLALATDEVPHDPEALAYCHNACRGTDIGYPDTGYCHDGFYASVKDCDTYYLCWDSGNWADKFWCSPGAVFNPATGECDWPFNLPQDNECFIPAAAQAQDPIPIDCCKTPCGEVAPGKDRGASPIACAEEDLVPNPNCPDSSICPNGFYPSHKDCDAYYLCWADGEIGEKYQCAPGAVYNPVTKECDWPFNLPEDHECYVPAK</sequence>
<protein>
    <recommendedName>
        <fullName evidence="2">chitinase</fullName>
        <ecNumber evidence="2">3.2.1.14</ecNumber>
    </recommendedName>
</protein>
<keyword evidence="11" id="KW-1185">Reference proteome</keyword>
<dbReference type="Proteomes" id="UP001158576">
    <property type="component" value="Chromosome PAR"/>
</dbReference>
<organism evidence="10 11">
    <name type="scientific">Oikopleura dioica</name>
    <name type="common">Tunicate</name>
    <dbReference type="NCBI Taxonomy" id="34765"/>
    <lineage>
        <taxon>Eukaryota</taxon>
        <taxon>Metazoa</taxon>
        <taxon>Chordata</taxon>
        <taxon>Tunicata</taxon>
        <taxon>Appendicularia</taxon>
        <taxon>Copelata</taxon>
        <taxon>Oikopleuridae</taxon>
        <taxon>Oikopleura</taxon>
    </lineage>
</organism>
<keyword evidence="3" id="KW-0147">Chitin-binding</keyword>
<keyword evidence="6" id="KW-0119">Carbohydrate metabolism</keyword>
<evidence type="ECO:0000256" key="3">
    <source>
        <dbReference type="ARBA" id="ARBA00022669"/>
    </source>
</evidence>
<dbReference type="Pfam" id="PF01607">
    <property type="entry name" value="CBM_14"/>
    <property type="match status" value="2"/>
</dbReference>
<evidence type="ECO:0000256" key="4">
    <source>
        <dbReference type="ARBA" id="ARBA00022729"/>
    </source>
</evidence>
<evidence type="ECO:0000313" key="10">
    <source>
        <dbReference type="EMBL" id="CAG5084591.1"/>
    </source>
</evidence>
<name>A0ABN7RZ85_OIKDI</name>
<accession>A0ABN7RZ85</accession>
<evidence type="ECO:0000256" key="6">
    <source>
        <dbReference type="ARBA" id="ARBA00023024"/>
    </source>
</evidence>
<reference evidence="10 11" key="1">
    <citation type="submission" date="2021-04" db="EMBL/GenBank/DDBJ databases">
        <authorList>
            <person name="Bliznina A."/>
        </authorList>
    </citation>
    <scope>NUCLEOTIDE SEQUENCE [LARGE SCALE GENOMIC DNA]</scope>
</reference>
<dbReference type="SUPFAM" id="SSF57625">
    <property type="entry name" value="Invertebrate chitin-binding proteins"/>
    <property type="match status" value="2"/>
</dbReference>
<keyword evidence="6" id="KW-0146">Chitin degradation</keyword>
<keyword evidence="5" id="KW-0677">Repeat</keyword>
<evidence type="ECO:0000256" key="8">
    <source>
        <dbReference type="ARBA" id="ARBA00023180"/>
    </source>
</evidence>
<dbReference type="EMBL" id="OU015568">
    <property type="protein sequence ID" value="CAG5084591.1"/>
    <property type="molecule type" value="Genomic_DNA"/>
</dbReference>
<feature type="domain" description="Chitin-binding type-2" evidence="9">
    <location>
        <begin position="40"/>
        <end position="99"/>
    </location>
</feature>
<dbReference type="InterPro" id="IPR036508">
    <property type="entry name" value="Chitin-bd_dom_sf"/>
</dbReference>